<name>A0A1J7JBF0_9PEZI</name>
<evidence type="ECO:0000259" key="3">
    <source>
        <dbReference type="PROSITE" id="PS51165"/>
    </source>
</evidence>
<gene>
    <name evidence="4" type="ORF">CONLIGDRAFT_634815</name>
</gene>
<feature type="compositionally biased region" description="Basic and acidic residues" evidence="2">
    <location>
        <begin position="1"/>
        <end position="10"/>
    </location>
</feature>
<dbReference type="PROSITE" id="PS51165">
    <property type="entry name" value="THUMP"/>
    <property type="match status" value="1"/>
</dbReference>
<reference evidence="4 5" key="1">
    <citation type="submission" date="2016-10" db="EMBL/GenBank/DDBJ databases">
        <title>Draft genome sequence of Coniochaeta ligniaria NRRL30616, a lignocellulolytic fungus for bioabatement of inhibitors in plant biomass hydrolysates.</title>
        <authorList>
            <consortium name="DOE Joint Genome Institute"/>
            <person name="Jimenez D.J."/>
            <person name="Hector R.E."/>
            <person name="Riley R."/>
            <person name="Sun H."/>
            <person name="Grigoriev I.V."/>
            <person name="Van Elsas J.D."/>
            <person name="Nichols N.N."/>
        </authorList>
    </citation>
    <scope>NUCLEOTIDE SEQUENCE [LARGE SCALE GENOMIC DNA]</scope>
    <source>
        <strain evidence="4 5">NRRL 30616</strain>
    </source>
</reference>
<evidence type="ECO:0000256" key="1">
    <source>
        <dbReference type="PROSITE-ProRule" id="PRU00529"/>
    </source>
</evidence>
<dbReference type="EMBL" id="KV875100">
    <property type="protein sequence ID" value="OIW26548.1"/>
    <property type="molecule type" value="Genomic_DNA"/>
</dbReference>
<dbReference type="CDD" id="cd11717">
    <property type="entry name" value="THUMP_THUMPD1_like"/>
    <property type="match status" value="1"/>
</dbReference>
<dbReference type="InParanoid" id="A0A1J7JBF0"/>
<evidence type="ECO:0000313" key="4">
    <source>
        <dbReference type="EMBL" id="OIW26548.1"/>
    </source>
</evidence>
<dbReference type="Proteomes" id="UP000182658">
    <property type="component" value="Unassembled WGS sequence"/>
</dbReference>
<dbReference type="GO" id="GO:0003723">
    <property type="term" value="F:RNA binding"/>
    <property type="evidence" value="ECO:0007669"/>
    <property type="project" value="UniProtKB-UniRule"/>
</dbReference>
<dbReference type="PANTHER" id="PTHR13452">
    <property type="entry name" value="THUMP DOMAIN CONTAINING PROTEIN 1-RELATED"/>
    <property type="match status" value="1"/>
</dbReference>
<dbReference type="InterPro" id="IPR040183">
    <property type="entry name" value="THUMPD1-like"/>
</dbReference>
<protein>
    <recommendedName>
        <fullName evidence="3">THUMP domain-containing protein</fullName>
    </recommendedName>
</protein>
<organism evidence="4 5">
    <name type="scientific">Coniochaeta ligniaria NRRL 30616</name>
    <dbReference type="NCBI Taxonomy" id="1408157"/>
    <lineage>
        <taxon>Eukaryota</taxon>
        <taxon>Fungi</taxon>
        <taxon>Dikarya</taxon>
        <taxon>Ascomycota</taxon>
        <taxon>Pezizomycotina</taxon>
        <taxon>Sordariomycetes</taxon>
        <taxon>Sordariomycetidae</taxon>
        <taxon>Coniochaetales</taxon>
        <taxon>Coniochaetaceae</taxon>
        <taxon>Coniochaeta</taxon>
    </lineage>
</organism>
<accession>A0A1J7JBF0</accession>
<dbReference type="GO" id="GO:0006400">
    <property type="term" value="P:tRNA modification"/>
    <property type="evidence" value="ECO:0007669"/>
    <property type="project" value="InterPro"/>
</dbReference>
<dbReference type="OrthoDB" id="367221at2759"/>
<evidence type="ECO:0000256" key="2">
    <source>
        <dbReference type="SAM" id="MobiDB-lite"/>
    </source>
</evidence>
<dbReference type="SUPFAM" id="SSF143437">
    <property type="entry name" value="THUMP domain-like"/>
    <property type="match status" value="1"/>
</dbReference>
<evidence type="ECO:0000313" key="5">
    <source>
        <dbReference type="Proteomes" id="UP000182658"/>
    </source>
</evidence>
<keyword evidence="1" id="KW-0694">RNA-binding</keyword>
<feature type="domain" description="THUMP" evidence="3">
    <location>
        <begin position="189"/>
        <end position="306"/>
    </location>
</feature>
<proteinExistence type="predicted"/>
<feature type="compositionally biased region" description="Basic and acidic residues" evidence="2">
    <location>
        <begin position="25"/>
        <end position="42"/>
    </location>
</feature>
<feature type="region of interest" description="Disordered" evidence="2">
    <location>
        <begin position="1"/>
        <end position="44"/>
    </location>
</feature>
<dbReference type="STRING" id="1408157.A0A1J7JBF0"/>
<dbReference type="Pfam" id="PF02926">
    <property type="entry name" value="THUMP"/>
    <property type="match status" value="1"/>
</dbReference>
<dbReference type="FunFam" id="3.30.2300.10:FF:000001">
    <property type="entry name" value="THUMP domain-containing protein 1"/>
    <property type="match status" value="1"/>
</dbReference>
<dbReference type="InterPro" id="IPR004114">
    <property type="entry name" value="THUMP_dom"/>
</dbReference>
<feature type="compositionally biased region" description="Basic and acidic residues" evidence="2">
    <location>
        <begin position="230"/>
        <end position="246"/>
    </location>
</feature>
<sequence length="343" mass="37650">MPSSTKRKEAPTGNSGGQGKRNKRGGNDNKWKTSHQQTKEGLLEGIVSPGEMGIWVSCARSQEGKAAREVVAMFEEYAEILYGVKQPGEEDAANDDEEEDIEASVKRELDAMKATGKEAKAAGRIFTPVKMNVACLLFVRTRSPIEPVEFVKRICQDAKSGEQRTRSRYVNRLVPMTAVGKATEPGLLELARKVLGDVFDLSGKRAGDDATTGAKQEKVDTTETGSSEAKNADDAEVKSDGPEAHRPCSFAIRPSIRNNNTLKRDVIINQVAGLINNQQHKVDLEKPDKVILVEVYQNAVGMSIVDGDYWNELKKYNLTELYSQANNQGQEEGKPSAQADNEH</sequence>
<keyword evidence="5" id="KW-1185">Reference proteome</keyword>
<dbReference type="Gene3D" id="3.30.2300.10">
    <property type="entry name" value="THUMP superfamily"/>
    <property type="match status" value="1"/>
</dbReference>
<feature type="region of interest" description="Disordered" evidence="2">
    <location>
        <begin position="206"/>
        <end position="246"/>
    </location>
</feature>
<dbReference type="FunCoup" id="A0A1J7JBF0">
    <property type="interactions" value="833"/>
</dbReference>
<dbReference type="AlphaFoldDB" id="A0A1J7JBF0"/>
<dbReference type="PANTHER" id="PTHR13452:SF10">
    <property type="entry name" value="THUMP DOMAIN-CONTAINING PROTEIN 1"/>
    <property type="match status" value="1"/>
</dbReference>